<accession>A0ABD0S6C2</accession>
<sequence>MAARTFWVCVTVLSVTFVPINCIIFVVPEDVPAGFATIYGFSPRLLKANDHRFGFGFRLGNQADFQVLYELGPQVYTKPLQPVRVRSATYRERVIRRRPLVEFLLNLGFLKETSYSFDVVHDQCANEPR</sequence>
<dbReference type="Proteomes" id="UP001549921">
    <property type="component" value="Unassembled WGS sequence"/>
</dbReference>
<evidence type="ECO:0000313" key="2">
    <source>
        <dbReference type="Proteomes" id="UP001549921"/>
    </source>
</evidence>
<name>A0ABD0S6C2_LOXSC</name>
<reference evidence="1 2" key="1">
    <citation type="submission" date="2024-06" db="EMBL/GenBank/DDBJ databases">
        <title>A chromosome-level genome assembly of beet webworm, Loxostege sticticalis.</title>
        <authorList>
            <person name="Zhang Y."/>
        </authorList>
    </citation>
    <scope>NUCLEOTIDE SEQUENCE [LARGE SCALE GENOMIC DNA]</scope>
    <source>
        <strain evidence="1">AQ028</strain>
        <tissue evidence="1">Male pupae</tissue>
    </source>
</reference>
<dbReference type="EMBL" id="JBEDNZ010000029">
    <property type="protein sequence ID" value="KAL0809241.1"/>
    <property type="molecule type" value="Genomic_DNA"/>
</dbReference>
<evidence type="ECO:0008006" key="3">
    <source>
        <dbReference type="Google" id="ProtNLM"/>
    </source>
</evidence>
<dbReference type="AlphaFoldDB" id="A0ABD0S6C2"/>
<gene>
    <name evidence="1" type="ORF">ABMA28_011460</name>
</gene>
<organism evidence="1 2">
    <name type="scientific">Loxostege sticticalis</name>
    <name type="common">Beet webworm moth</name>
    <dbReference type="NCBI Taxonomy" id="481309"/>
    <lineage>
        <taxon>Eukaryota</taxon>
        <taxon>Metazoa</taxon>
        <taxon>Ecdysozoa</taxon>
        <taxon>Arthropoda</taxon>
        <taxon>Hexapoda</taxon>
        <taxon>Insecta</taxon>
        <taxon>Pterygota</taxon>
        <taxon>Neoptera</taxon>
        <taxon>Endopterygota</taxon>
        <taxon>Lepidoptera</taxon>
        <taxon>Glossata</taxon>
        <taxon>Ditrysia</taxon>
        <taxon>Pyraloidea</taxon>
        <taxon>Crambidae</taxon>
        <taxon>Pyraustinae</taxon>
        <taxon>Loxostege</taxon>
    </lineage>
</organism>
<proteinExistence type="predicted"/>
<protein>
    <recommendedName>
        <fullName evidence="3">Secreted protein</fullName>
    </recommendedName>
</protein>
<evidence type="ECO:0000313" key="1">
    <source>
        <dbReference type="EMBL" id="KAL0809241.1"/>
    </source>
</evidence>
<comment type="caution">
    <text evidence="1">The sequence shown here is derived from an EMBL/GenBank/DDBJ whole genome shotgun (WGS) entry which is preliminary data.</text>
</comment>